<dbReference type="RefSeq" id="WP_089967158.1">
    <property type="nucleotide sequence ID" value="NZ_FOCQ01000006.1"/>
</dbReference>
<evidence type="ECO:0000256" key="1">
    <source>
        <dbReference type="SAM" id="Phobius"/>
    </source>
</evidence>
<organism evidence="2 3">
    <name type="scientific">Lihuaxuella thermophila</name>
    <dbReference type="NCBI Taxonomy" id="1173111"/>
    <lineage>
        <taxon>Bacteria</taxon>
        <taxon>Bacillati</taxon>
        <taxon>Bacillota</taxon>
        <taxon>Bacilli</taxon>
        <taxon>Bacillales</taxon>
        <taxon>Thermoactinomycetaceae</taxon>
        <taxon>Lihuaxuella</taxon>
    </lineage>
</organism>
<evidence type="ECO:0008006" key="4">
    <source>
        <dbReference type="Google" id="ProtNLM"/>
    </source>
</evidence>
<evidence type="ECO:0000313" key="3">
    <source>
        <dbReference type="Proteomes" id="UP000199695"/>
    </source>
</evidence>
<dbReference type="AlphaFoldDB" id="A0A1H8E093"/>
<dbReference type="Pfam" id="PF14325">
    <property type="entry name" value="DUF4383"/>
    <property type="match status" value="1"/>
</dbReference>
<keyword evidence="3" id="KW-1185">Reference proteome</keyword>
<keyword evidence="1" id="KW-0472">Membrane</keyword>
<dbReference type="EMBL" id="FOCQ01000006">
    <property type="protein sequence ID" value="SEN13001.1"/>
    <property type="molecule type" value="Genomic_DNA"/>
</dbReference>
<dbReference type="Proteomes" id="UP000199695">
    <property type="component" value="Unassembled WGS sequence"/>
</dbReference>
<keyword evidence="1" id="KW-0812">Transmembrane</keyword>
<dbReference type="OrthoDB" id="2967392at2"/>
<feature type="transmembrane region" description="Helical" evidence="1">
    <location>
        <begin position="83"/>
        <end position="106"/>
    </location>
</feature>
<keyword evidence="1" id="KW-1133">Transmembrane helix</keyword>
<feature type="transmembrane region" description="Helical" evidence="1">
    <location>
        <begin position="59"/>
        <end position="77"/>
    </location>
</feature>
<reference evidence="2 3" key="1">
    <citation type="submission" date="2016-10" db="EMBL/GenBank/DDBJ databases">
        <authorList>
            <person name="de Groot N.N."/>
        </authorList>
    </citation>
    <scope>NUCLEOTIDE SEQUENCE [LARGE SCALE GENOMIC DNA]</scope>
    <source>
        <strain evidence="2 3">DSM 46701</strain>
    </source>
</reference>
<proteinExistence type="predicted"/>
<gene>
    <name evidence="2" type="ORF">SAMN05444955_10671</name>
</gene>
<protein>
    <recommendedName>
        <fullName evidence="4">DUF4383 domain-containing protein</fullName>
    </recommendedName>
</protein>
<evidence type="ECO:0000313" key="2">
    <source>
        <dbReference type="EMBL" id="SEN13001.1"/>
    </source>
</evidence>
<sequence length="120" mass="13148">MLQTMMRVLGGIFVLLGVLGFFLPLHGVLHLTTPHNLVHLISGVVFLAVSNYEKYSLWVARIFGAIYLLGAVLGLFMDNIFGLFMSTAGTNVLHFIFAALTLYAGFKKPASSQEKENLTA</sequence>
<name>A0A1H8E093_9BACL</name>
<accession>A0A1H8E093</accession>